<evidence type="ECO:0000313" key="12">
    <source>
        <dbReference type="Proteomes" id="UP001055439"/>
    </source>
</evidence>
<evidence type="ECO:0000256" key="10">
    <source>
        <dbReference type="SAM" id="SignalP"/>
    </source>
</evidence>
<accession>A0A9E7FLF1</accession>
<evidence type="ECO:0000256" key="8">
    <source>
        <dbReference type="ARBA" id="ARBA00023136"/>
    </source>
</evidence>
<name>A0A9E7FLF1_9LILI</name>
<keyword evidence="4 9" id="KW-0812">Transmembrane</keyword>
<feature type="chain" id="PRO_5039639789" evidence="10">
    <location>
        <begin position="18"/>
        <end position="116"/>
    </location>
</feature>
<dbReference type="PANTHER" id="PTHR12263">
    <property type="entry name" value="VACUOLAR ATP SYNTHASE SUBUNIT H"/>
    <property type="match status" value="1"/>
</dbReference>
<evidence type="ECO:0000256" key="3">
    <source>
        <dbReference type="ARBA" id="ARBA00022448"/>
    </source>
</evidence>
<dbReference type="PANTHER" id="PTHR12263:SF0">
    <property type="entry name" value="V-TYPE PROTON ATPASE SUBUNIT"/>
    <property type="match status" value="1"/>
</dbReference>
<reference evidence="11" key="1">
    <citation type="submission" date="2022-05" db="EMBL/GenBank/DDBJ databases">
        <title>The Musa troglodytarum L. genome provides insights into the mechanism of non-climacteric behaviour and enrichment of carotenoids.</title>
        <authorList>
            <person name="Wang J."/>
        </authorList>
    </citation>
    <scope>NUCLEOTIDE SEQUENCE</scope>
    <source>
        <tissue evidence="11">Leaf</tissue>
    </source>
</reference>
<organism evidence="11 12">
    <name type="scientific">Musa troglodytarum</name>
    <name type="common">fe'i banana</name>
    <dbReference type="NCBI Taxonomy" id="320322"/>
    <lineage>
        <taxon>Eukaryota</taxon>
        <taxon>Viridiplantae</taxon>
        <taxon>Streptophyta</taxon>
        <taxon>Embryophyta</taxon>
        <taxon>Tracheophyta</taxon>
        <taxon>Spermatophyta</taxon>
        <taxon>Magnoliopsida</taxon>
        <taxon>Liliopsida</taxon>
        <taxon>Zingiberales</taxon>
        <taxon>Musaceae</taxon>
        <taxon>Musa</taxon>
    </lineage>
</organism>
<keyword evidence="6 9" id="KW-1133">Transmembrane helix</keyword>
<dbReference type="AlphaFoldDB" id="A0A9E7FLF1"/>
<evidence type="ECO:0000256" key="4">
    <source>
        <dbReference type="ARBA" id="ARBA00022692"/>
    </source>
</evidence>
<dbReference type="GO" id="GO:0046961">
    <property type="term" value="F:proton-transporting ATPase activity, rotational mechanism"/>
    <property type="evidence" value="ECO:0007669"/>
    <property type="project" value="InterPro"/>
</dbReference>
<dbReference type="InterPro" id="IPR008389">
    <property type="entry name" value="ATPase_V0-cplx_e1/e2_su"/>
</dbReference>
<evidence type="ECO:0000256" key="6">
    <source>
        <dbReference type="ARBA" id="ARBA00022989"/>
    </source>
</evidence>
<feature type="transmembrane region" description="Helical" evidence="9">
    <location>
        <begin position="33"/>
        <end position="52"/>
    </location>
</feature>
<dbReference type="EMBL" id="CP097506">
    <property type="protein sequence ID" value="URD97192.1"/>
    <property type="molecule type" value="Genomic_DNA"/>
</dbReference>
<feature type="signal peptide" evidence="10">
    <location>
        <begin position="1"/>
        <end position="17"/>
    </location>
</feature>
<keyword evidence="10" id="KW-0732">Signal</keyword>
<dbReference type="OrthoDB" id="1508846at2759"/>
<dbReference type="Proteomes" id="UP001055439">
    <property type="component" value="Chromosome 4"/>
</dbReference>
<keyword evidence="7" id="KW-0406">Ion transport</keyword>
<dbReference type="GO" id="GO:0033179">
    <property type="term" value="C:proton-transporting V-type ATPase, V0 domain"/>
    <property type="evidence" value="ECO:0007669"/>
    <property type="project" value="InterPro"/>
</dbReference>
<protein>
    <submittedName>
        <fullName evidence="11">ATP synthase subunit H</fullName>
    </submittedName>
</protein>
<keyword evidence="12" id="KW-1185">Reference proteome</keyword>
<comment type="subcellular location">
    <subcellularLocation>
        <location evidence="1">Endomembrane system</location>
        <topology evidence="1">Multi-pass membrane protein</topology>
    </subcellularLocation>
</comment>
<gene>
    <name evidence="11" type="ORF">MUK42_31740</name>
</gene>
<evidence type="ECO:0000256" key="2">
    <source>
        <dbReference type="ARBA" id="ARBA00008328"/>
    </source>
</evidence>
<evidence type="ECO:0000256" key="1">
    <source>
        <dbReference type="ARBA" id="ARBA00004127"/>
    </source>
</evidence>
<feature type="transmembrane region" description="Helical" evidence="9">
    <location>
        <begin position="73"/>
        <end position="102"/>
    </location>
</feature>
<proteinExistence type="inferred from homology"/>
<keyword evidence="8 9" id="KW-0472">Membrane</keyword>
<evidence type="ECO:0000256" key="7">
    <source>
        <dbReference type="ARBA" id="ARBA00023065"/>
    </source>
</evidence>
<evidence type="ECO:0000313" key="11">
    <source>
        <dbReference type="EMBL" id="URD97192.1"/>
    </source>
</evidence>
<keyword evidence="5" id="KW-0375">Hydrogen ion transport</keyword>
<evidence type="ECO:0000256" key="9">
    <source>
        <dbReference type="SAM" id="Phobius"/>
    </source>
</evidence>
<dbReference type="Pfam" id="PF05493">
    <property type="entry name" value="ATP_synt_H"/>
    <property type="match status" value="1"/>
</dbReference>
<keyword evidence="3" id="KW-0813">Transport</keyword>
<dbReference type="GO" id="GO:0012505">
    <property type="term" value="C:endomembrane system"/>
    <property type="evidence" value="ECO:0007669"/>
    <property type="project" value="UniProtKB-SubCell"/>
</dbReference>
<sequence>MGFLMTTIIFFVVGVVASVLVRLCCNRGPSTNLYVIASIPTLSWLLGVSWAFGKGLCSKFSIHSFLRMEIHGILYLIFWFHLTLIITATICSWMMWAIVYLAQLKPLIVPILSEGE</sequence>
<comment type="similarity">
    <text evidence="2">Belongs to the V-ATPase e1/e2 subunit family.</text>
</comment>
<evidence type="ECO:0000256" key="5">
    <source>
        <dbReference type="ARBA" id="ARBA00022781"/>
    </source>
</evidence>